<gene>
    <name evidence="1" type="ORF">K05K4_16530</name>
</gene>
<proteinExistence type="predicted"/>
<reference evidence="1" key="1">
    <citation type="submission" date="2016-10" db="EMBL/GenBank/DDBJ databases">
        <title>The High Quality Genome of Vibrio alginolyticus K01M1.</title>
        <authorList>
            <person name="Wendling C."/>
            <person name="Chibani C.M."/>
            <person name="Hertel R."/>
            <person name="Sproer C."/>
            <person name="Bunk B."/>
            <person name="Overmann J."/>
            <person name="Roth O."/>
            <person name="Liesegang H."/>
        </authorList>
    </citation>
    <scope>NUCLEOTIDE SEQUENCE</scope>
    <source>
        <strain evidence="1">K05K4</strain>
    </source>
</reference>
<sequence length="58" mass="6692">MPPFFLIISHCMSKDRSLDGEKRSLCGTALKVRKPLDMRALFFSQQGRNFVIQADIYN</sequence>
<dbReference type="AlphaFoldDB" id="A0A1W6TRR0"/>
<evidence type="ECO:0000313" key="1">
    <source>
        <dbReference type="EMBL" id="ARP18489.1"/>
    </source>
</evidence>
<name>A0A1W6TRR0_VIBAL</name>
<protein>
    <submittedName>
        <fullName evidence="1">Uncharacterized protein</fullName>
    </submittedName>
</protein>
<organism evidence="1">
    <name type="scientific">Vibrio alginolyticus</name>
    <dbReference type="NCBI Taxonomy" id="663"/>
    <lineage>
        <taxon>Bacteria</taxon>
        <taxon>Pseudomonadati</taxon>
        <taxon>Pseudomonadota</taxon>
        <taxon>Gammaproteobacteria</taxon>
        <taxon>Vibrionales</taxon>
        <taxon>Vibrionaceae</taxon>
        <taxon>Vibrio</taxon>
    </lineage>
</organism>
<accession>A0A1W6TRR0</accession>
<dbReference type="EMBL" id="CP017902">
    <property type="protein sequence ID" value="ARP18489.1"/>
    <property type="molecule type" value="Genomic_DNA"/>
</dbReference>